<sequence length="317" mass="36967">MVLIKNLKERFYFLKQFIFDYYNLEILNKLSKPSDNERKTIIEFKKSVKNGKLTKAGTWWKKFSFRLLMYSKFFDPRNFLRWEVIKGTMTVGNIPNEQIKELEMVMKDKGINNKVLLENIIGNPALSDQIIGSSSTLLHHACHLSKLLKNTELSINELETVVEFGGGYGSMCRLFRSIGFKGNYVLYDLPVFLSLQKYYLSNLNFNMINGEDFESADTGKNILVSNTQDLKKILLKLPSLFIATWSLSESPVSVREQILEAVGKPSYFLFGYQALFDNIDNKKYFNNIKYINSDFDWFDEYVPYWDAYYLIGKNNLI</sequence>
<name>A0A2M7RA17_9BACT</name>
<organism evidence="1 2">
    <name type="scientific">Candidatus Magasanikbacteria bacterium CG_4_10_14_0_8_um_filter_32_14</name>
    <dbReference type="NCBI Taxonomy" id="1974640"/>
    <lineage>
        <taxon>Bacteria</taxon>
        <taxon>Candidatus Magasanikiibacteriota</taxon>
    </lineage>
</organism>
<dbReference type="Proteomes" id="UP000229449">
    <property type="component" value="Unassembled WGS sequence"/>
</dbReference>
<evidence type="ECO:0000313" key="2">
    <source>
        <dbReference type="Proteomes" id="UP000229449"/>
    </source>
</evidence>
<comment type="caution">
    <text evidence="1">The sequence shown here is derived from an EMBL/GenBank/DDBJ whole genome shotgun (WGS) entry which is preliminary data.</text>
</comment>
<reference evidence="2" key="1">
    <citation type="submission" date="2017-09" db="EMBL/GenBank/DDBJ databases">
        <title>Depth-based differentiation of microbial function through sediment-hosted aquifers and enrichment of novel symbionts in the deep terrestrial subsurface.</title>
        <authorList>
            <person name="Probst A.J."/>
            <person name="Ladd B."/>
            <person name="Jarett J.K."/>
            <person name="Geller-Mcgrath D.E."/>
            <person name="Sieber C.M.K."/>
            <person name="Emerson J.B."/>
            <person name="Anantharaman K."/>
            <person name="Thomas B.C."/>
            <person name="Malmstrom R."/>
            <person name="Stieglmeier M."/>
            <person name="Klingl A."/>
            <person name="Woyke T."/>
            <person name="Ryan C.M."/>
            <person name="Banfield J.F."/>
        </authorList>
    </citation>
    <scope>NUCLEOTIDE SEQUENCE [LARGE SCALE GENOMIC DNA]</scope>
</reference>
<evidence type="ECO:0008006" key="3">
    <source>
        <dbReference type="Google" id="ProtNLM"/>
    </source>
</evidence>
<accession>A0A2M7RA17</accession>
<evidence type="ECO:0000313" key="1">
    <source>
        <dbReference type="EMBL" id="PIY93603.1"/>
    </source>
</evidence>
<dbReference type="EMBL" id="PFMA01000023">
    <property type="protein sequence ID" value="PIY93603.1"/>
    <property type="molecule type" value="Genomic_DNA"/>
</dbReference>
<dbReference type="AlphaFoldDB" id="A0A2M7RA17"/>
<protein>
    <recommendedName>
        <fullName evidence="3">Sugar O-methyltransferase</fullName>
    </recommendedName>
</protein>
<proteinExistence type="predicted"/>
<gene>
    <name evidence="1" type="ORF">COY69_00880</name>
</gene>